<reference evidence="5 6" key="1">
    <citation type="submission" date="2023-07" db="EMBL/GenBank/DDBJ databases">
        <title>Genomic Encyclopedia of Type Strains, Phase IV (KMG-IV): sequencing the most valuable type-strain genomes for metagenomic binning, comparative biology and taxonomic classification.</title>
        <authorList>
            <person name="Goeker M."/>
        </authorList>
    </citation>
    <scope>NUCLEOTIDE SEQUENCE [LARGE SCALE GENOMIC DNA]</scope>
    <source>
        <strain evidence="5 6">DSM 23494</strain>
    </source>
</reference>
<evidence type="ECO:0000313" key="6">
    <source>
        <dbReference type="Proteomes" id="UP001238088"/>
    </source>
</evidence>
<dbReference type="Pfam" id="PF24850">
    <property type="entry name" value="CC_BshC"/>
    <property type="match status" value="1"/>
</dbReference>
<accession>A0ABU0ARK2</accession>
<gene>
    <name evidence="2" type="primary">bshC</name>
    <name evidence="5" type="ORF">J2S17_005860</name>
</gene>
<dbReference type="NCBIfam" id="TIGR03998">
    <property type="entry name" value="thiol_BshC"/>
    <property type="match status" value="1"/>
</dbReference>
<organism evidence="5 6">
    <name type="scientific">Cytobacillus purgationiresistens</name>
    <dbReference type="NCBI Taxonomy" id="863449"/>
    <lineage>
        <taxon>Bacteria</taxon>
        <taxon>Bacillati</taxon>
        <taxon>Bacillota</taxon>
        <taxon>Bacilli</taxon>
        <taxon>Bacillales</taxon>
        <taxon>Bacillaceae</taxon>
        <taxon>Cytobacillus</taxon>
    </lineage>
</organism>
<evidence type="ECO:0000256" key="1">
    <source>
        <dbReference type="ARBA" id="ARBA00022598"/>
    </source>
</evidence>
<sequence length="545" mass="63660">MEILNLSLPATNRFATEYIAQTEDIQRFFHYRYNDSSDYQARLNELNNRSFMREELSSYINSYMEKFPSSDKVEESLAKLKEDNSAVVIGGQQAGILTGPLYTIHKVISIISLAKQKEKELGIPIVPVFWIAGEDHDYQEVNHVYVENRKHLMEKRVYPEKILEKNMVSNIELDIEICLKWAEEVIESFGETEFTNELLEFVHEAINRSNTFVDFFSYIIMQLFKEYGLLLVDSGDENFRSLEKEILKKQVNAAVEITNAVISQQKSVRDNGYSNMIELTDNAANLFYYDEVYKERILLEYNQAERKFSGKDGVISFSHEELLRVAENEPERLSNNVVTRPLTQEWLFPTLAFIAGPGEIAYWAELKQVFDQFNMKMPPLVPRLNFTIIERPVDSYMEELGLELEDTLQHGTSEKKQAYLDSIRSKERDEIFSAIKEQLSDQYRLLELHTRNEDKGMLPMLKKNETIVLNQIDFIADKLELSNQKKHDTMIRKYERIDSALTPGGAPQERVWNGLYYLNLYGMQFYSQILEHHWSFDGTHKIIKV</sequence>
<dbReference type="InterPro" id="IPR055398">
    <property type="entry name" value="Rossmann-like_BshC"/>
</dbReference>
<evidence type="ECO:0000256" key="2">
    <source>
        <dbReference type="HAMAP-Rule" id="MF_01867"/>
    </source>
</evidence>
<evidence type="ECO:0000313" key="5">
    <source>
        <dbReference type="EMBL" id="MDQ0273899.1"/>
    </source>
</evidence>
<dbReference type="PIRSF" id="PIRSF012535">
    <property type="entry name" value="UCP012535"/>
    <property type="match status" value="1"/>
</dbReference>
<comment type="function">
    <text evidence="2">Involved in bacillithiol (BSH) biosynthesis. May catalyze the last step of the pathway, the addition of cysteine to glucosamine malate (GlcN-Mal) to generate BSH.</text>
</comment>
<dbReference type="InterPro" id="IPR011199">
    <property type="entry name" value="Bacillithiol_biosynth_BshC"/>
</dbReference>
<keyword evidence="6" id="KW-1185">Reference proteome</keyword>
<comment type="caution">
    <text evidence="5">The sequence shown here is derived from an EMBL/GenBank/DDBJ whole genome shotgun (WGS) entry which is preliminary data.</text>
</comment>
<protein>
    <recommendedName>
        <fullName evidence="2">Putative cysteine ligase BshC</fullName>
        <ecNumber evidence="2">6.-.-.-</ecNumber>
    </recommendedName>
</protein>
<dbReference type="EC" id="6.-.-.-" evidence="2"/>
<dbReference type="HAMAP" id="MF_01867">
    <property type="entry name" value="BshC"/>
    <property type="match status" value="1"/>
</dbReference>
<feature type="domain" description="Bacillithiol biosynthesis BshC C-terminal coiled-coil" evidence="4">
    <location>
        <begin position="386"/>
        <end position="544"/>
    </location>
</feature>
<dbReference type="EMBL" id="JAUSUB010000058">
    <property type="protein sequence ID" value="MDQ0273899.1"/>
    <property type="molecule type" value="Genomic_DNA"/>
</dbReference>
<feature type="domain" description="Bacillithiol biosynthesis BshC N-terminal Rossmann-like" evidence="3">
    <location>
        <begin position="1"/>
        <end position="384"/>
    </location>
</feature>
<evidence type="ECO:0000259" key="3">
    <source>
        <dbReference type="Pfam" id="PF10079"/>
    </source>
</evidence>
<dbReference type="InterPro" id="IPR055399">
    <property type="entry name" value="CC_BshC"/>
</dbReference>
<keyword evidence="1 2" id="KW-0436">Ligase</keyword>
<evidence type="ECO:0000259" key="4">
    <source>
        <dbReference type="Pfam" id="PF24850"/>
    </source>
</evidence>
<dbReference type="Pfam" id="PF10079">
    <property type="entry name" value="Rossmann-like_BshC"/>
    <property type="match status" value="1"/>
</dbReference>
<dbReference type="RefSeq" id="WP_307480611.1">
    <property type="nucleotide sequence ID" value="NZ_JAUSUB010000058.1"/>
</dbReference>
<name>A0ABU0ARK2_9BACI</name>
<dbReference type="Proteomes" id="UP001238088">
    <property type="component" value="Unassembled WGS sequence"/>
</dbReference>
<comment type="similarity">
    <text evidence="2">Belongs to the BshC family.</text>
</comment>
<proteinExistence type="inferred from homology"/>